<dbReference type="AlphaFoldDB" id="A0A2T4DP15"/>
<name>A0A2T4DP15_9BACT</name>
<dbReference type="Proteomes" id="UP000240608">
    <property type="component" value="Unassembled WGS sequence"/>
</dbReference>
<organism evidence="1 2">
    <name type="scientific">Marivirga lumbricoides</name>
    <dbReference type="NCBI Taxonomy" id="1046115"/>
    <lineage>
        <taxon>Bacteria</taxon>
        <taxon>Pseudomonadati</taxon>
        <taxon>Bacteroidota</taxon>
        <taxon>Cytophagia</taxon>
        <taxon>Cytophagales</taxon>
        <taxon>Marivirgaceae</taxon>
        <taxon>Marivirga</taxon>
    </lineage>
</organism>
<dbReference type="EMBL" id="PYVU01000105">
    <property type="protein sequence ID" value="PTB95561.1"/>
    <property type="molecule type" value="Genomic_DNA"/>
</dbReference>
<proteinExistence type="predicted"/>
<protein>
    <submittedName>
        <fullName evidence="1">Uncharacterized protein</fullName>
    </submittedName>
</protein>
<reference evidence="1 2" key="1">
    <citation type="submission" date="2018-03" db="EMBL/GenBank/DDBJ databases">
        <title>Cross-interface Injection: A General Nanoliter Liquid Handling Method Applied to Single Cells Genome Amplification Automated Nanoliter Liquid Handling Applied to Single Cell Multiple Displacement Amplification.</title>
        <authorList>
            <person name="Yun J."/>
            <person name="Xu P."/>
            <person name="Xu J."/>
            <person name="Dai X."/>
            <person name="Wang Y."/>
            <person name="Zheng X."/>
            <person name="Cao C."/>
            <person name="Yi Q."/>
            <person name="Zhu Y."/>
            <person name="Wang L."/>
            <person name="Dong Z."/>
            <person name="Huang Y."/>
            <person name="Huang L."/>
            <person name="Du W."/>
        </authorList>
    </citation>
    <scope>NUCLEOTIDE SEQUENCE [LARGE SCALE GENOMIC DNA]</scope>
    <source>
        <strain evidence="1 2">Z-D1-2</strain>
    </source>
</reference>
<evidence type="ECO:0000313" key="2">
    <source>
        <dbReference type="Proteomes" id="UP000240608"/>
    </source>
</evidence>
<comment type="caution">
    <text evidence="1">The sequence shown here is derived from an EMBL/GenBank/DDBJ whole genome shotgun (WGS) entry which is preliminary data.</text>
</comment>
<accession>A0A2T4DP15</accession>
<evidence type="ECO:0000313" key="1">
    <source>
        <dbReference type="EMBL" id="PTB95561.1"/>
    </source>
</evidence>
<sequence>MIFGLKLINTETNVIMFNAGIVDWIDFIGLLFPQSTFDSSFFGFNRSEVLDESQINLLNMAYDNNELLVDCNDLKVILEKLKWKALENHKSNIHKIISEEKNESLCIEKLNRELDLSWQGTSYYFDSCIGILQLQRSNIKTMIQFVSE</sequence>
<gene>
    <name evidence="1" type="ORF">C9994_11125</name>
</gene>